<evidence type="ECO:0000313" key="3">
    <source>
        <dbReference type="EMBL" id="KIW66888.1"/>
    </source>
</evidence>
<feature type="compositionally biased region" description="Low complexity" evidence="1">
    <location>
        <begin position="51"/>
        <end position="66"/>
    </location>
</feature>
<dbReference type="HOGENOM" id="CLU_271693_0_0_1"/>
<feature type="compositionally biased region" description="Basic and acidic residues" evidence="1">
    <location>
        <begin position="82"/>
        <end position="92"/>
    </location>
</feature>
<feature type="compositionally biased region" description="Polar residues" evidence="1">
    <location>
        <begin position="283"/>
        <end position="294"/>
    </location>
</feature>
<sequence length="1188" mass="129618">MPVKYSDSSDDSSPSHSSRLVRRVSKPVGSFRVRKHTRFKSKDEYVHSQVRSPPRCNTRSSRNSSGRGPGSSRRHSALNTDGGHDSRRHLSEESSTAETNPFRRRRRSHTLETVQEVSSGHTSRRTTLFSGSQSQQEPAKRPGGQSMPAERLHAQHSSACSDMHQSVESGDYLLARGANPRTGIVTPADSTNSSLGDHTATTETQHRPPRWRQKNDQWISLDLGEPTPISMTPLERFPEYQPPPLRIPQKLVPSKPRDSKRGSSLIESKGVGVTQAGPEGAFRTSQRPTGNSLPLNEKTEAQGDTVVQRNHRLDPPVKRKPVGSPPNRNLAERVAHTQEASDESTDTVLRKPRINDDLRSSSAPDTLRVRTLNPQNANKDLPTVPNDSALYETRPATTSDPFLESRGTDHPANVPSSKTSNIFGPQTTEKELPCLPTNNGPSQSTHNSPPYPTSPTKITAEPAEGCQRIVTKAPQGPREGGDPAYPYIRRARPTYPISPPTGRQQPIGARTMAIPVYDNPPKHRSPLARTTGPGAEGPRSMPLPEMSVLEKTRLALNSSWNTTTIPTGISIDGPGLRIPLQAGPRPVKPDMQMNHGQPGLPRRPAPPSGSGIIMNTTTNMSTDSMMSIPMRRVRPRAMTRPGMPTRTEGTYGIPKIDQGQWRCDPTGRDHQQQRMRDPIGTVPTTGITNREPVLMPEALKPRIQPSQIQSSETDTLPERAELKSTNCGLMRKCSRCIHGFVDVKLHSIDSVIHTSDLQKDDAEAKEGTNLFHPCRSPLPGLPEDQARSTNDVSQQGATTLSHPKAGNEERDHTICCPECCKLDCHEGCLGHPSPMSSPSPANSMWSEAQTPSSISEVSTPAAPAEGKTEKAEQRTKINAIDFVKSALKPSPKKDQGSKSGSGHIHAALSKPPVELSVQRPTPTMPSTHNVLRRQGDTLTVALSALKPPAGNETREAIPAAMSAMGLAQRRVTPARPNIHRRQRSNSSPIVGLGITSRKSSGYAESSRTATGSHLRIPSPIGLALACSAYKDGSSRSRNVSGTSINTIEVQMPNLASYTALSEMVFVPLEAVKMWLKTHPQTLTMGGDVLRRAWEMAQIMTKTAWKVWAIIFVYSKTGKIRYRASNGETPGAFLMDVARSLLYFLLFAAVSAFFVRILGCILSVLRVGVWFLKAALWLIRSILGVGSVK</sequence>
<feature type="compositionally biased region" description="Polar residues" evidence="1">
    <location>
        <begin position="787"/>
        <end position="801"/>
    </location>
</feature>
<gene>
    <name evidence="3" type="ORF">PV04_06177</name>
</gene>
<feature type="compositionally biased region" description="Polar residues" evidence="1">
    <location>
        <begin position="155"/>
        <end position="165"/>
    </location>
</feature>
<dbReference type="STRING" id="5601.A0A0D2FFQ4"/>
<feature type="region of interest" description="Disordered" evidence="1">
    <location>
        <begin position="768"/>
        <end position="809"/>
    </location>
</feature>
<feature type="transmembrane region" description="Helical" evidence="2">
    <location>
        <begin position="1140"/>
        <end position="1171"/>
    </location>
</feature>
<feature type="region of interest" description="Disordered" evidence="1">
    <location>
        <begin position="517"/>
        <end position="541"/>
    </location>
</feature>
<evidence type="ECO:0000256" key="1">
    <source>
        <dbReference type="SAM" id="MobiDB-lite"/>
    </source>
</evidence>
<feature type="compositionally biased region" description="Basic and acidic residues" evidence="1">
    <location>
        <begin position="665"/>
        <end position="677"/>
    </location>
</feature>
<keyword evidence="2" id="KW-0812">Transmembrane</keyword>
<keyword evidence="4" id="KW-1185">Reference proteome</keyword>
<evidence type="ECO:0000256" key="2">
    <source>
        <dbReference type="SAM" id="Phobius"/>
    </source>
</evidence>
<dbReference type="EMBL" id="KN846959">
    <property type="protein sequence ID" value="KIW66888.1"/>
    <property type="molecule type" value="Genomic_DNA"/>
</dbReference>
<feature type="region of interest" description="Disordered" evidence="1">
    <location>
        <begin position="1"/>
        <end position="165"/>
    </location>
</feature>
<feature type="compositionally biased region" description="Polar residues" evidence="1">
    <location>
        <begin position="414"/>
        <end position="427"/>
    </location>
</feature>
<protein>
    <submittedName>
        <fullName evidence="3">Uncharacterized protein</fullName>
    </submittedName>
</protein>
<name>A0A0D2FFQ4_9EURO</name>
<reference evidence="3 4" key="1">
    <citation type="submission" date="2015-01" db="EMBL/GenBank/DDBJ databases">
        <title>The Genome Sequence of Capronia semiimmersa CBS27337.</title>
        <authorList>
            <consortium name="The Broad Institute Genomics Platform"/>
            <person name="Cuomo C."/>
            <person name="de Hoog S."/>
            <person name="Gorbushina A."/>
            <person name="Stielow B."/>
            <person name="Teixiera M."/>
            <person name="Abouelleil A."/>
            <person name="Chapman S.B."/>
            <person name="Priest M."/>
            <person name="Young S.K."/>
            <person name="Wortman J."/>
            <person name="Nusbaum C."/>
            <person name="Birren B."/>
        </authorList>
    </citation>
    <scope>NUCLEOTIDE SEQUENCE [LARGE SCALE GENOMIC DNA]</scope>
    <source>
        <strain evidence="3 4">CBS 27337</strain>
    </source>
</reference>
<feature type="compositionally biased region" description="Polar residues" evidence="1">
    <location>
        <begin position="918"/>
        <end position="929"/>
    </location>
</feature>
<organism evidence="3 4">
    <name type="scientific">Phialophora macrospora</name>
    <dbReference type="NCBI Taxonomy" id="1851006"/>
    <lineage>
        <taxon>Eukaryota</taxon>
        <taxon>Fungi</taxon>
        <taxon>Dikarya</taxon>
        <taxon>Ascomycota</taxon>
        <taxon>Pezizomycotina</taxon>
        <taxon>Eurotiomycetes</taxon>
        <taxon>Chaetothyriomycetidae</taxon>
        <taxon>Chaetothyriales</taxon>
        <taxon>Herpotrichiellaceae</taxon>
        <taxon>Phialophora</taxon>
    </lineage>
</organism>
<dbReference type="AlphaFoldDB" id="A0A0D2FFQ4"/>
<keyword evidence="2" id="KW-0472">Membrane</keyword>
<feature type="region of interest" description="Disordered" evidence="1">
    <location>
        <begin position="833"/>
        <end position="933"/>
    </location>
</feature>
<feature type="compositionally biased region" description="Polar residues" evidence="1">
    <location>
        <begin position="111"/>
        <end position="137"/>
    </location>
</feature>
<feature type="compositionally biased region" description="Polar residues" evidence="1">
    <location>
        <begin position="841"/>
        <end position="858"/>
    </location>
</feature>
<proteinExistence type="predicted"/>
<evidence type="ECO:0000313" key="4">
    <source>
        <dbReference type="Proteomes" id="UP000054266"/>
    </source>
</evidence>
<feature type="compositionally biased region" description="Polar residues" evidence="1">
    <location>
        <begin position="188"/>
        <end position="203"/>
    </location>
</feature>
<feature type="region of interest" description="Disordered" evidence="1">
    <location>
        <begin position="638"/>
        <end position="688"/>
    </location>
</feature>
<feature type="compositionally biased region" description="Polar residues" evidence="1">
    <location>
        <begin position="436"/>
        <end position="448"/>
    </location>
</feature>
<dbReference type="Proteomes" id="UP000054266">
    <property type="component" value="Unassembled WGS sequence"/>
</dbReference>
<accession>A0A0D2FFQ4</accession>
<feature type="region of interest" description="Disordered" evidence="1">
    <location>
        <begin position="180"/>
        <end position="455"/>
    </location>
</feature>
<keyword evidence="2" id="KW-1133">Transmembrane helix</keyword>
<feature type="compositionally biased region" description="Basic and acidic residues" evidence="1">
    <location>
        <begin position="866"/>
        <end position="875"/>
    </location>
</feature>